<dbReference type="InterPro" id="IPR002100">
    <property type="entry name" value="TF_MADSbox"/>
</dbReference>
<evidence type="ECO:0000256" key="4">
    <source>
        <dbReference type="ARBA" id="ARBA00023163"/>
    </source>
</evidence>
<dbReference type="InterPro" id="IPR033896">
    <property type="entry name" value="MEF2-like_N"/>
</dbReference>
<feature type="domain" description="MADS-box" evidence="6">
    <location>
        <begin position="1"/>
        <end position="61"/>
    </location>
</feature>
<gene>
    <name evidence="8" type="ORF">L195_g013616</name>
    <name evidence="7" type="ORF">L195_g017732</name>
</gene>
<keyword evidence="3" id="KW-0238">DNA-binding</keyword>
<comment type="subcellular location">
    <subcellularLocation>
        <location evidence="1">Nucleus</location>
    </subcellularLocation>
</comment>
<sequence>MGRVKLQIKKIENTTNRQVTFSKRRNGLIKKAYELSVLCDVDVALIMFSPSGRATLFSGNKRLHNEENIRKLLRKLKVETDQICQVRSPMVTDPQLKEVQREILIWKTQLEEMKNRLRIFEGDPSEITTLCEAEYRVQVLQETLKQVQLRKCFLEEEQISHASPQVHLTKTVDVDGFVAGTTENALSWFPQGDTNDQILNFVNAYGPPPLSDQQAMSTVVNMVTPTSTLLHSGNINGDCQISPGNGTDAEINNTPQFGQITDNNLSSWEHLHHLENGALSVAETRDGQLLEQYLSQVAMANVLMSNQDQLQI</sequence>
<dbReference type="Pfam" id="PF00319">
    <property type="entry name" value="SRF-TF"/>
    <property type="match status" value="1"/>
</dbReference>
<dbReference type="SUPFAM" id="SSF55455">
    <property type="entry name" value="SRF-like"/>
    <property type="match status" value="1"/>
</dbReference>
<evidence type="ECO:0000259" key="6">
    <source>
        <dbReference type="PROSITE" id="PS50066"/>
    </source>
</evidence>
<dbReference type="PRINTS" id="PR00404">
    <property type="entry name" value="MADSDOMAIN"/>
</dbReference>
<dbReference type="InterPro" id="IPR036879">
    <property type="entry name" value="TF_MADSbox_sf"/>
</dbReference>
<dbReference type="GO" id="GO:0046983">
    <property type="term" value="F:protein dimerization activity"/>
    <property type="evidence" value="ECO:0007669"/>
    <property type="project" value="InterPro"/>
</dbReference>
<keyword evidence="4" id="KW-0804">Transcription</keyword>
<dbReference type="GO" id="GO:0045944">
    <property type="term" value="P:positive regulation of transcription by RNA polymerase II"/>
    <property type="evidence" value="ECO:0007669"/>
    <property type="project" value="InterPro"/>
</dbReference>
<evidence type="ECO:0000256" key="3">
    <source>
        <dbReference type="ARBA" id="ARBA00023125"/>
    </source>
</evidence>
<evidence type="ECO:0000256" key="5">
    <source>
        <dbReference type="ARBA" id="ARBA00023242"/>
    </source>
</evidence>
<dbReference type="FunFam" id="3.40.1810.10:FF:000028">
    <property type="entry name" value="Agamous-like MADS-box protein AGL66 isoform A"/>
    <property type="match status" value="1"/>
</dbReference>
<dbReference type="SMART" id="SM00432">
    <property type="entry name" value="MADS"/>
    <property type="match status" value="1"/>
</dbReference>
<comment type="caution">
    <text evidence="8">The sequence shown here is derived from an EMBL/GenBank/DDBJ whole genome shotgun (WGS) entry which is preliminary data.</text>
</comment>
<name>A0A2K3PNN3_TRIPR</name>
<accession>A0A2K3PNN3</accession>
<dbReference type="AlphaFoldDB" id="A0A2K3PNN3"/>
<dbReference type="InterPro" id="IPR050142">
    <property type="entry name" value="MADS-box/MEF2_TF"/>
</dbReference>
<dbReference type="Gene3D" id="3.40.1810.10">
    <property type="entry name" value="Transcription factor, MADS-box"/>
    <property type="match status" value="1"/>
</dbReference>
<dbReference type="Proteomes" id="UP000236291">
    <property type="component" value="Unassembled WGS sequence"/>
</dbReference>
<dbReference type="GO" id="GO:0000977">
    <property type="term" value="F:RNA polymerase II transcription regulatory region sequence-specific DNA binding"/>
    <property type="evidence" value="ECO:0007669"/>
    <property type="project" value="InterPro"/>
</dbReference>
<evidence type="ECO:0000313" key="8">
    <source>
        <dbReference type="EMBL" id="PNY16887.1"/>
    </source>
</evidence>
<proteinExistence type="predicted"/>
<dbReference type="PANTHER" id="PTHR48019">
    <property type="entry name" value="SERUM RESPONSE FACTOR HOMOLOG"/>
    <property type="match status" value="1"/>
</dbReference>
<dbReference type="GO" id="GO:0005634">
    <property type="term" value="C:nucleus"/>
    <property type="evidence" value="ECO:0007669"/>
    <property type="project" value="UniProtKB-SubCell"/>
</dbReference>
<keyword evidence="2" id="KW-0805">Transcription regulation</keyword>
<evidence type="ECO:0000313" key="7">
    <source>
        <dbReference type="EMBL" id="PNX94555.1"/>
    </source>
</evidence>
<dbReference type="PROSITE" id="PS50066">
    <property type="entry name" value="MADS_BOX_2"/>
    <property type="match status" value="1"/>
</dbReference>
<dbReference type="EMBL" id="ASHM01008891">
    <property type="protein sequence ID" value="PNY16887.1"/>
    <property type="molecule type" value="Genomic_DNA"/>
</dbReference>
<reference evidence="8 9" key="1">
    <citation type="journal article" date="2014" name="Am. J. Bot.">
        <title>Genome assembly and annotation for red clover (Trifolium pratense; Fabaceae).</title>
        <authorList>
            <person name="Istvanek J."/>
            <person name="Jaros M."/>
            <person name="Krenek A."/>
            <person name="Repkova J."/>
        </authorList>
    </citation>
    <scope>NUCLEOTIDE SEQUENCE [LARGE SCALE GENOMIC DNA]</scope>
    <source>
        <strain evidence="9">cv. Tatra</strain>
        <tissue evidence="8">Young leaves</tissue>
    </source>
</reference>
<reference evidence="8 9" key="2">
    <citation type="journal article" date="2017" name="Front. Plant Sci.">
        <title>Gene Classification and Mining of Molecular Markers Useful in Red Clover (Trifolium pratense) Breeding.</title>
        <authorList>
            <person name="Istvanek J."/>
            <person name="Dluhosova J."/>
            <person name="Dluhos P."/>
            <person name="Patkova L."/>
            <person name="Nedelnik J."/>
            <person name="Repkova J."/>
        </authorList>
    </citation>
    <scope>NUCLEOTIDE SEQUENCE [LARGE SCALE GENOMIC DNA]</scope>
    <source>
        <strain evidence="9">cv. Tatra</strain>
        <tissue evidence="8">Young leaves</tissue>
    </source>
</reference>
<keyword evidence="5" id="KW-0539">Nucleus</keyword>
<dbReference type="EMBL" id="ASHM01012602">
    <property type="protein sequence ID" value="PNX94555.1"/>
    <property type="molecule type" value="Genomic_DNA"/>
</dbReference>
<evidence type="ECO:0000256" key="1">
    <source>
        <dbReference type="ARBA" id="ARBA00004123"/>
    </source>
</evidence>
<dbReference type="CDD" id="cd00265">
    <property type="entry name" value="MADS_MEF2_like"/>
    <property type="match status" value="1"/>
</dbReference>
<evidence type="ECO:0000256" key="2">
    <source>
        <dbReference type="ARBA" id="ARBA00023015"/>
    </source>
</evidence>
<protein>
    <submittedName>
        <fullName evidence="8">MADS-box transcription factor</fullName>
    </submittedName>
</protein>
<organism evidence="8 9">
    <name type="scientific">Trifolium pratense</name>
    <name type="common">Red clover</name>
    <dbReference type="NCBI Taxonomy" id="57577"/>
    <lineage>
        <taxon>Eukaryota</taxon>
        <taxon>Viridiplantae</taxon>
        <taxon>Streptophyta</taxon>
        <taxon>Embryophyta</taxon>
        <taxon>Tracheophyta</taxon>
        <taxon>Spermatophyta</taxon>
        <taxon>Magnoliopsida</taxon>
        <taxon>eudicotyledons</taxon>
        <taxon>Gunneridae</taxon>
        <taxon>Pentapetalae</taxon>
        <taxon>rosids</taxon>
        <taxon>fabids</taxon>
        <taxon>Fabales</taxon>
        <taxon>Fabaceae</taxon>
        <taxon>Papilionoideae</taxon>
        <taxon>50 kb inversion clade</taxon>
        <taxon>NPAAA clade</taxon>
        <taxon>Hologalegina</taxon>
        <taxon>IRL clade</taxon>
        <taxon>Trifolieae</taxon>
        <taxon>Trifolium</taxon>
    </lineage>
</organism>
<evidence type="ECO:0000313" key="9">
    <source>
        <dbReference type="Proteomes" id="UP000236291"/>
    </source>
</evidence>